<evidence type="ECO:0000256" key="1">
    <source>
        <dbReference type="SAM" id="Phobius"/>
    </source>
</evidence>
<evidence type="ECO:0000313" key="3">
    <source>
        <dbReference type="Proteomes" id="UP000605427"/>
    </source>
</evidence>
<protein>
    <recommendedName>
        <fullName evidence="4">DNA-entry nuclease</fullName>
    </recommendedName>
</protein>
<dbReference type="EMBL" id="BMDD01000001">
    <property type="protein sequence ID" value="GGH73852.1"/>
    <property type="molecule type" value="Genomic_DNA"/>
</dbReference>
<organism evidence="2 3">
    <name type="scientific">Saccharibacillus endophyticus</name>
    <dbReference type="NCBI Taxonomy" id="2060666"/>
    <lineage>
        <taxon>Bacteria</taxon>
        <taxon>Bacillati</taxon>
        <taxon>Bacillota</taxon>
        <taxon>Bacilli</taxon>
        <taxon>Bacillales</taxon>
        <taxon>Paenibacillaceae</taxon>
        <taxon>Saccharibacillus</taxon>
    </lineage>
</organism>
<dbReference type="Proteomes" id="UP000605427">
    <property type="component" value="Unassembled WGS sequence"/>
</dbReference>
<proteinExistence type="predicted"/>
<keyword evidence="1" id="KW-1133">Transmembrane helix</keyword>
<gene>
    <name evidence="2" type="ORF">GCM10007362_13370</name>
</gene>
<keyword evidence="1" id="KW-0812">Transmembrane</keyword>
<feature type="transmembrane region" description="Helical" evidence="1">
    <location>
        <begin position="12"/>
        <end position="33"/>
    </location>
</feature>
<evidence type="ECO:0000313" key="2">
    <source>
        <dbReference type="EMBL" id="GGH73852.1"/>
    </source>
</evidence>
<reference evidence="3" key="1">
    <citation type="journal article" date="2019" name="Int. J. Syst. Evol. Microbiol.">
        <title>The Global Catalogue of Microorganisms (GCM) 10K type strain sequencing project: providing services to taxonomists for standard genome sequencing and annotation.</title>
        <authorList>
            <consortium name="The Broad Institute Genomics Platform"/>
            <consortium name="The Broad Institute Genome Sequencing Center for Infectious Disease"/>
            <person name="Wu L."/>
            <person name="Ma J."/>
        </authorList>
    </citation>
    <scope>NUCLEOTIDE SEQUENCE [LARGE SCALE GENOMIC DNA]</scope>
    <source>
        <strain evidence="3">CCM 8702</strain>
    </source>
</reference>
<keyword evidence="3" id="KW-1185">Reference proteome</keyword>
<accession>A0ABQ1ZPU0</accession>
<evidence type="ECO:0008006" key="4">
    <source>
        <dbReference type="Google" id="ProtNLM"/>
    </source>
</evidence>
<name>A0ABQ1ZPU0_9BACL</name>
<comment type="caution">
    <text evidence="2">The sequence shown here is derived from an EMBL/GenBank/DDBJ whole genome shotgun (WGS) entry which is preliminary data.</text>
</comment>
<sequence>MSKKNSRKKKGRAPSLITIVIAIVLALFAPQIYKTVGPLLDLDVDFGNTGTRTGEVVTLEFPVNRYPKTAAHIQNAINKGESAVCTIDRDGAEENREDSLRGIPTKKGFDRDEWPMAMCEEGGTGADIEYISPSDNRGAGSWVGNALEDYPDGTRVEFVFE</sequence>
<keyword evidence="1" id="KW-0472">Membrane</keyword>